<comment type="catalytic activity">
    <reaction evidence="11">
        <text>D-glyceraldehyde 3-phosphate + pyruvate + H(+) = 1-deoxy-D-xylulose 5-phosphate + CO2</text>
        <dbReference type="Rhea" id="RHEA:12605"/>
        <dbReference type="ChEBI" id="CHEBI:15361"/>
        <dbReference type="ChEBI" id="CHEBI:15378"/>
        <dbReference type="ChEBI" id="CHEBI:16526"/>
        <dbReference type="ChEBI" id="CHEBI:57792"/>
        <dbReference type="ChEBI" id="CHEBI:59776"/>
        <dbReference type="EC" id="2.2.1.7"/>
    </reaction>
</comment>
<comment type="subunit">
    <text evidence="3 11">Homodimer.</text>
</comment>
<evidence type="ECO:0000259" key="12">
    <source>
        <dbReference type="SMART" id="SM00861"/>
    </source>
</evidence>
<evidence type="ECO:0000256" key="1">
    <source>
        <dbReference type="ARBA" id="ARBA00004980"/>
    </source>
</evidence>
<dbReference type="PROSITE" id="PS00802">
    <property type="entry name" value="TRANSKETOLASE_2"/>
    <property type="match status" value="1"/>
</dbReference>
<dbReference type="FunFam" id="3.40.50.920:FF:000002">
    <property type="entry name" value="1-deoxy-D-xylulose-5-phosphate synthase"/>
    <property type="match status" value="1"/>
</dbReference>
<dbReference type="RefSeq" id="WP_271196634.1">
    <property type="nucleotide sequence ID" value="NZ_BSFN01000011.1"/>
</dbReference>
<comment type="caution">
    <text evidence="13">The sequence shown here is derived from an EMBL/GenBank/DDBJ whole genome shotgun (WGS) entry which is preliminary data.</text>
</comment>
<comment type="similarity">
    <text evidence="2 11">Belongs to the transketolase family. DXPS subfamily.</text>
</comment>
<feature type="binding site" evidence="11">
    <location>
        <position position="87"/>
    </location>
    <ligand>
        <name>thiamine diphosphate</name>
        <dbReference type="ChEBI" id="CHEBI:58937"/>
    </ligand>
</feature>
<dbReference type="HAMAP" id="MF_00315">
    <property type="entry name" value="DXP_synth"/>
    <property type="match status" value="1"/>
</dbReference>
<protein>
    <recommendedName>
        <fullName evidence="11">1-deoxy-D-xylulose-5-phosphate synthase</fullName>
        <ecNumber evidence="11">2.2.1.7</ecNumber>
    </recommendedName>
    <alternativeName>
        <fullName evidence="11">1-deoxyxylulose-5-phosphate synthase</fullName>
        <shortName evidence="11">DXP synthase</shortName>
        <shortName evidence="11">DXPS</shortName>
    </alternativeName>
</protein>
<dbReference type="GO" id="GO:0008661">
    <property type="term" value="F:1-deoxy-D-xylulose-5-phosphate synthase activity"/>
    <property type="evidence" value="ECO:0007669"/>
    <property type="project" value="UniProtKB-UniRule"/>
</dbReference>
<dbReference type="NCBIfam" id="NF003933">
    <property type="entry name" value="PRK05444.2-2"/>
    <property type="match status" value="1"/>
</dbReference>
<dbReference type="GO" id="GO:0016114">
    <property type="term" value="P:terpenoid biosynthetic process"/>
    <property type="evidence" value="ECO:0007669"/>
    <property type="project" value="UniProtKB-UniRule"/>
</dbReference>
<dbReference type="InterPro" id="IPR033248">
    <property type="entry name" value="Transketolase_C"/>
</dbReference>
<reference evidence="13" key="1">
    <citation type="journal article" date="2014" name="Int. J. Syst. Evol. Microbiol.">
        <title>Complete genome sequence of Corynebacterium casei LMG S-19264T (=DSM 44701T), isolated from a smear-ripened cheese.</title>
        <authorList>
            <consortium name="US DOE Joint Genome Institute (JGI-PGF)"/>
            <person name="Walter F."/>
            <person name="Albersmeier A."/>
            <person name="Kalinowski J."/>
            <person name="Ruckert C."/>
        </authorList>
    </citation>
    <scope>NUCLEOTIDE SEQUENCE</scope>
    <source>
        <strain evidence="13">VKM B-2935</strain>
    </source>
</reference>
<dbReference type="PANTHER" id="PTHR43322">
    <property type="entry name" value="1-D-DEOXYXYLULOSE 5-PHOSPHATE SYNTHASE-RELATED"/>
    <property type="match status" value="1"/>
</dbReference>
<feature type="binding site" evidence="11">
    <location>
        <position position="295"/>
    </location>
    <ligand>
        <name>thiamine diphosphate</name>
        <dbReference type="ChEBI" id="CHEBI:58937"/>
    </ligand>
</feature>
<feature type="binding site" evidence="11">
    <location>
        <position position="188"/>
    </location>
    <ligand>
        <name>Mg(2+)</name>
        <dbReference type="ChEBI" id="CHEBI:18420"/>
    </ligand>
</feature>
<dbReference type="InterPro" id="IPR009014">
    <property type="entry name" value="Transketo_C/PFOR_II"/>
</dbReference>
<keyword evidence="5 11" id="KW-0479">Metal-binding</keyword>
<evidence type="ECO:0000313" key="13">
    <source>
        <dbReference type="EMBL" id="GLK90443.1"/>
    </source>
</evidence>
<dbReference type="CDD" id="cd02007">
    <property type="entry name" value="TPP_DXS"/>
    <property type="match status" value="1"/>
</dbReference>
<name>A0A9W6KBD1_9PSED</name>
<dbReference type="GO" id="GO:0009228">
    <property type="term" value="P:thiamine biosynthetic process"/>
    <property type="evidence" value="ECO:0007669"/>
    <property type="project" value="UniProtKB-UniRule"/>
</dbReference>
<reference evidence="13" key="2">
    <citation type="submission" date="2023-01" db="EMBL/GenBank/DDBJ databases">
        <authorList>
            <person name="Sun Q."/>
            <person name="Evtushenko L."/>
        </authorList>
    </citation>
    <scope>NUCLEOTIDE SEQUENCE</scope>
    <source>
        <strain evidence="13">VKM B-2935</strain>
    </source>
</reference>
<keyword evidence="14" id="KW-1185">Reference proteome</keyword>
<comment type="cofactor">
    <cofactor evidence="11">
        <name>Mg(2+)</name>
        <dbReference type="ChEBI" id="CHEBI:18420"/>
    </cofactor>
    <text evidence="11">Binds 1 Mg(2+) ion per subunit.</text>
</comment>
<dbReference type="Pfam" id="PF13292">
    <property type="entry name" value="DXP_synthase_N"/>
    <property type="match status" value="1"/>
</dbReference>
<dbReference type="Proteomes" id="UP001143328">
    <property type="component" value="Unassembled WGS sequence"/>
</dbReference>
<dbReference type="FunFam" id="3.40.50.970:FF:000005">
    <property type="entry name" value="1-deoxy-D-xylulose-5-phosphate synthase"/>
    <property type="match status" value="1"/>
</dbReference>
<dbReference type="InterPro" id="IPR020826">
    <property type="entry name" value="Transketolase_BS"/>
</dbReference>
<evidence type="ECO:0000256" key="6">
    <source>
        <dbReference type="ARBA" id="ARBA00022842"/>
    </source>
</evidence>
<comment type="cofactor">
    <cofactor evidence="11">
        <name>thiamine diphosphate</name>
        <dbReference type="ChEBI" id="CHEBI:58937"/>
    </cofactor>
    <text evidence="11">Binds 1 thiamine pyrophosphate per subunit.</text>
</comment>
<evidence type="ECO:0000256" key="9">
    <source>
        <dbReference type="ARBA" id="ARBA00023229"/>
    </source>
</evidence>
<evidence type="ECO:0000256" key="11">
    <source>
        <dbReference type="HAMAP-Rule" id="MF_00315"/>
    </source>
</evidence>
<dbReference type="GO" id="GO:0030976">
    <property type="term" value="F:thiamine pyrophosphate binding"/>
    <property type="evidence" value="ECO:0007669"/>
    <property type="project" value="UniProtKB-UniRule"/>
</dbReference>
<gene>
    <name evidence="11 13" type="primary">dxs</name>
    <name evidence="13" type="ORF">GCM10017655_35070</name>
</gene>
<evidence type="ECO:0000256" key="4">
    <source>
        <dbReference type="ARBA" id="ARBA00022679"/>
    </source>
</evidence>
<feature type="binding site" evidence="11">
    <location>
        <position position="188"/>
    </location>
    <ligand>
        <name>thiamine diphosphate</name>
        <dbReference type="ChEBI" id="CHEBI:58937"/>
    </ligand>
</feature>
<dbReference type="Gene3D" id="3.40.50.970">
    <property type="match status" value="2"/>
</dbReference>
<dbReference type="SUPFAM" id="SSF52518">
    <property type="entry name" value="Thiamin diphosphate-binding fold (THDP-binding)"/>
    <property type="match status" value="2"/>
</dbReference>
<evidence type="ECO:0000256" key="8">
    <source>
        <dbReference type="ARBA" id="ARBA00023052"/>
    </source>
</evidence>
<evidence type="ECO:0000313" key="14">
    <source>
        <dbReference type="Proteomes" id="UP001143328"/>
    </source>
</evidence>
<dbReference type="GO" id="GO:0005829">
    <property type="term" value="C:cytosol"/>
    <property type="evidence" value="ECO:0007669"/>
    <property type="project" value="TreeGrafter"/>
</dbReference>
<feature type="binding site" evidence="11">
    <location>
        <begin position="128"/>
        <end position="130"/>
    </location>
    <ligand>
        <name>thiamine diphosphate</name>
        <dbReference type="ChEBI" id="CHEBI:58937"/>
    </ligand>
</feature>
<evidence type="ECO:0000256" key="5">
    <source>
        <dbReference type="ARBA" id="ARBA00022723"/>
    </source>
</evidence>
<dbReference type="NCBIfam" id="TIGR00204">
    <property type="entry name" value="dxs"/>
    <property type="match status" value="1"/>
</dbReference>
<dbReference type="SMART" id="SM00861">
    <property type="entry name" value="Transket_pyr"/>
    <property type="match status" value="1"/>
</dbReference>
<keyword evidence="6 11" id="KW-0460">Magnesium</keyword>
<evidence type="ECO:0000256" key="3">
    <source>
        <dbReference type="ARBA" id="ARBA00011738"/>
    </source>
</evidence>
<dbReference type="AlphaFoldDB" id="A0A9W6KBD1"/>
<proteinExistence type="inferred from homology"/>
<keyword evidence="4 11" id="KW-0808">Transferase</keyword>
<feature type="binding site" evidence="11">
    <location>
        <begin position="160"/>
        <end position="161"/>
    </location>
    <ligand>
        <name>thiamine diphosphate</name>
        <dbReference type="ChEBI" id="CHEBI:58937"/>
    </ligand>
</feature>
<dbReference type="InterPro" id="IPR005475">
    <property type="entry name" value="Transketolase-like_Pyr-bd"/>
</dbReference>
<comment type="pathway">
    <text evidence="1 11">Metabolic intermediate biosynthesis; 1-deoxy-D-xylulose 5-phosphate biosynthesis; 1-deoxy-D-xylulose 5-phosphate from D-glyceraldehyde 3-phosphate and pyruvate: step 1/1.</text>
</comment>
<dbReference type="SUPFAM" id="SSF52922">
    <property type="entry name" value="TK C-terminal domain-like"/>
    <property type="match status" value="1"/>
</dbReference>
<dbReference type="CDD" id="cd07033">
    <property type="entry name" value="TPP_PYR_DXS_TK_like"/>
    <property type="match status" value="1"/>
</dbReference>
<dbReference type="EMBL" id="BSFN01000011">
    <property type="protein sequence ID" value="GLK90443.1"/>
    <property type="molecule type" value="Genomic_DNA"/>
</dbReference>
<comment type="function">
    <text evidence="10 11">Catalyzes the acyloin condensation reaction between C atoms 2 and 3 of pyruvate and glyceraldehyde 3-phosphate to yield 1-deoxy-D-xylulose-5-phosphate (DXP).</text>
</comment>
<dbReference type="Pfam" id="PF02780">
    <property type="entry name" value="Transketolase_C"/>
    <property type="match status" value="1"/>
</dbReference>
<dbReference type="PANTHER" id="PTHR43322:SF5">
    <property type="entry name" value="1-DEOXY-D-XYLULOSE-5-PHOSPHATE SYNTHASE, CHLOROPLASTIC"/>
    <property type="match status" value="1"/>
</dbReference>
<evidence type="ECO:0000256" key="7">
    <source>
        <dbReference type="ARBA" id="ARBA00022977"/>
    </source>
</evidence>
<evidence type="ECO:0000256" key="10">
    <source>
        <dbReference type="ARBA" id="ARBA00055605"/>
    </source>
</evidence>
<feature type="binding site" evidence="11">
    <location>
        <position position="377"/>
    </location>
    <ligand>
        <name>thiamine diphosphate</name>
        <dbReference type="ChEBI" id="CHEBI:58937"/>
    </ligand>
</feature>
<keyword evidence="8 11" id="KW-0786">Thiamine pyrophosphate</keyword>
<dbReference type="GO" id="GO:0000287">
    <property type="term" value="F:magnesium ion binding"/>
    <property type="evidence" value="ECO:0007669"/>
    <property type="project" value="UniProtKB-UniRule"/>
</dbReference>
<accession>A0A9W6KBD1</accession>
<organism evidence="13 14">
    <name type="scientific">Pseudomonas turukhanskensis</name>
    <dbReference type="NCBI Taxonomy" id="1806536"/>
    <lineage>
        <taxon>Bacteria</taxon>
        <taxon>Pseudomonadati</taxon>
        <taxon>Pseudomonadota</taxon>
        <taxon>Gammaproteobacteria</taxon>
        <taxon>Pseudomonadales</taxon>
        <taxon>Pseudomonadaceae</taxon>
        <taxon>Pseudomonas</taxon>
    </lineage>
</organism>
<dbReference type="Pfam" id="PF02779">
    <property type="entry name" value="Transket_pyr"/>
    <property type="match status" value="1"/>
</dbReference>
<dbReference type="InterPro" id="IPR029061">
    <property type="entry name" value="THDP-binding"/>
</dbReference>
<keyword evidence="9 11" id="KW-0414">Isoprene biosynthesis</keyword>
<evidence type="ECO:0000256" key="2">
    <source>
        <dbReference type="ARBA" id="ARBA00011081"/>
    </source>
</evidence>
<dbReference type="InterPro" id="IPR005477">
    <property type="entry name" value="Dxylulose-5-P_synthase"/>
</dbReference>
<dbReference type="GO" id="GO:0019288">
    <property type="term" value="P:isopentenyl diphosphate biosynthetic process, methylerythritol 4-phosphate pathway"/>
    <property type="evidence" value="ECO:0007669"/>
    <property type="project" value="TreeGrafter"/>
</dbReference>
<feature type="binding site" evidence="11">
    <location>
        <position position="159"/>
    </location>
    <ligand>
        <name>Mg(2+)</name>
        <dbReference type="ChEBI" id="CHEBI:18420"/>
    </ligand>
</feature>
<keyword evidence="7 11" id="KW-0784">Thiamine biosynthesis</keyword>
<dbReference type="EC" id="2.2.1.7" evidence="11"/>
<sequence length="640" mass="69036">MPTTFHEFPRERPATPLLDRAETPVGLRRLGEAELEILADELRQELLYTVGKTGGHFGAGLGVIELTIALHYVFDTPDDRLVWDVGHQAYPHKILTGRRELMHTLRQKDGIAAFPRRSESEYDTFGVGHSSTSISAALGMAIAAQLQGSKRKSVAVIGDGALTAGMAFEALNHASDVKANMLVVLNDNDMSISKNVGGLSNHLAKILSSRTYANMREGSKKVLSRLPGAWEIARKTEEHAKGMLVSGTLFEELGWNYIGPIDGHDLPTLITTLRNMRELEGPQFLHVITKKGKGFAPAELDPIGYHAITKLEPVNAPAVPKKPSGPKYSAVFGQWLCDMAEADARLMGITPAMKEGSDLVAFSERFPKRYFDVAIAEQHAVTLAAGMACEGAKPVVAIYSTFLQRGYDQLIHDVAVQHLDVLFAIDRAGLVGEDGPTHAGSFDLSYLRCIPGIVVMAPSDENELRRMLTTGYLFNGPAAVRYPRGSGPNASIDEALVPLEIGKGVVRRKGQGVAMLVFGVQLADALLVAEKLDATVVDMRFVKPLDEALIRQMAAEHGLLVTIEENAIMGGAGSAVSEFLTRESLLKPLLHLGLPDVYVEHAKPATMLAECGLDAAGIEAAINERLALLTPLSLAPTITA</sequence>
<feature type="domain" description="Transketolase-like pyrimidine-binding" evidence="12">
    <location>
        <begin position="326"/>
        <end position="490"/>
    </location>
</feature>
<dbReference type="Gene3D" id="3.40.50.920">
    <property type="match status" value="1"/>
</dbReference>